<sequence>MRGFRPIHALCPFPSAGAIARIGRCSHSRTGCVRAGTTVFTRLGKIIALASLASLLPDVVLADELAQPSFTGPLQANSHPYSFDGGAIGRIYVGGQVSGIGMLQDNPVSAPHADDAHAIADISNAQVEVQTIEGPWQFYLQLGAYSLPTLGAPYLRANEAVGQYFGPLPVAYLKAVINPEFSVVAGALPTLIGVESNFTFQNINVERGLLWNQEPDISRGIQLNYTEGAWIASVSFNDGYYSGKYNWISGSVSYTADPSDSFTVAGGSHLSANGKASTATPLTQNNSRIIDLIYTYSHDTLSITPYLQHTRVNRAPEIGIDRSANTYGAATLIKYSFSSRWSLGARAEYLRSTGGGCGEDINCTPTNLLYGTWSSAWSLSLTPTYQKNLFFARCELSYVQSHHAEPGAAFGSHGSRDSQARAIAEIGVLF</sequence>
<keyword evidence="2" id="KW-1185">Reference proteome</keyword>
<accession>A0A370K7K6</accession>
<dbReference type="Proteomes" id="UP000254711">
    <property type="component" value="Unassembled WGS sequence"/>
</dbReference>
<reference evidence="1 2" key="1">
    <citation type="submission" date="2018-07" db="EMBL/GenBank/DDBJ databases">
        <title>Dyella solisilvae sp. nov., isolated from the pine and broad-leaved mixed forest soil.</title>
        <authorList>
            <person name="Gao Z."/>
            <person name="Qiu L."/>
        </authorList>
    </citation>
    <scope>NUCLEOTIDE SEQUENCE [LARGE SCALE GENOMIC DNA]</scope>
    <source>
        <strain evidence="1 2">DHG54</strain>
    </source>
</reference>
<name>A0A370K7K6_9GAMM</name>
<dbReference type="RefSeq" id="WP_114825537.1">
    <property type="nucleotide sequence ID" value="NZ_QQSY01000003.1"/>
</dbReference>
<gene>
    <name evidence="1" type="ORF">DVT68_13105</name>
</gene>
<dbReference type="AlphaFoldDB" id="A0A370K7K6"/>
<dbReference type="OrthoDB" id="5651975at2"/>
<evidence type="ECO:0000313" key="1">
    <source>
        <dbReference type="EMBL" id="RDI98020.1"/>
    </source>
</evidence>
<organism evidence="1 2">
    <name type="scientific">Dyella solisilvae</name>
    <dbReference type="NCBI Taxonomy" id="1920168"/>
    <lineage>
        <taxon>Bacteria</taxon>
        <taxon>Pseudomonadati</taxon>
        <taxon>Pseudomonadota</taxon>
        <taxon>Gammaproteobacteria</taxon>
        <taxon>Lysobacterales</taxon>
        <taxon>Rhodanobacteraceae</taxon>
        <taxon>Dyella</taxon>
    </lineage>
</organism>
<dbReference type="InterPro" id="IPR011486">
    <property type="entry name" value="BBP2"/>
</dbReference>
<proteinExistence type="predicted"/>
<dbReference type="Pfam" id="PF07642">
    <property type="entry name" value="BBP2"/>
    <property type="match status" value="1"/>
</dbReference>
<protein>
    <submittedName>
        <fullName evidence="1">Porin</fullName>
    </submittedName>
</protein>
<dbReference type="EMBL" id="QQSY01000003">
    <property type="protein sequence ID" value="RDI98020.1"/>
    <property type="molecule type" value="Genomic_DNA"/>
</dbReference>
<comment type="caution">
    <text evidence="1">The sequence shown here is derived from an EMBL/GenBank/DDBJ whole genome shotgun (WGS) entry which is preliminary data.</text>
</comment>
<evidence type="ECO:0000313" key="2">
    <source>
        <dbReference type="Proteomes" id="UP000254711"/>
    </source>
</evidence>